<accession>A0A286GJ35</accession>
<protein>
    <submittedName>
        <fullName evidence="8">Starch-binding associating with outer membrane</fullName>
    </submittedName>
</protein>
<comment type="subcellular location">
    <subcellularLocation>
        <location evidence="1">Cell outer membrane</location>
    </subcellularLocation>
</comment>
<evidence type="ECO:0000313" key="8">
    <source>
        <dbReference type="EMBL" id="SOD95543.1"/>
    </source>
</evidence>
<dbReference type="InterPro" id="IPR011990">
    <property type="entry name" value="TPR-like_helical_dom_sf"/>
</dbReference>
<dbReference type="SUPFAM" id="SSF48452">
    <property type="entry name" value="TPR-like"/>
    <property type="match status" value="1"/>
</dbReference>
<dbReference type="Gene3D" id="1.25.40.390">
    <property type="match status" value="1"/>
</dbReference>
<keyword evidence="5" id="KW-0998">Cell outer membrane</keyword>
<gene>
    <name evidence="8" type="ORF">SAMN06269250_4899</name>
</gene>
<organism evidence="8 9">
    <name type="scientific">Spirosoma fluviale</name>
    <dbReference type="NCBI Taxonomy" id="1597977"/>
    <lineage>
        <taxon>Bacteria</taxon>
        <taxon>Pseudomonadati</taxon>
        <taxon>Bacteroidota</taxon>
        <taxon>Cytophagia</taxon>
        <taxon>Cytophagales</taxon>
        <taxon>Cytophagaceae</taxon>
        <taxon>Spirosoma</taxon>
    </lineage>
</organism>
<feature type="domain" description="RagB/SusD" evidence="6">
    <location>
        <begin position="346"/>
        <end position="499"/>
    </location>
</feature>
<dbReference type="PROSITE" id="PS51257">
    <property type="entry name" value="PROKAR_LIPOPROTEIN"/>
    <property type="match status" value="1"/>
</dbReference>
<dbReference type="Pfam" id="PF07980">
    <property type="entry name" value="SusD_RagB"/>
    <property type="match status" value="1"/>
</dbReference>
<dbReference type="OrthoDB" id="636214at2"/>
<dbReference type="AlphaFoldDB" id="A0A286GJ35"/>
<keyword evidence="9" id="KW-1185">Reference proteome</keyword>
<sequence length="499" mass="54720">MKTFHKLITYTCIGGLVIASGCSKSFLDVPPQGQQTPTDFFSSNADAATSLVNAIYSKMVDWNFHSFSWNGLTSIASDDADKGSSPGDTGTDKDQLDNFTFTPSSISFNEVWGGQYEAIARANQALDNLPALTINDTLKNRLIGEASFLRAYCYFNLVRSFGGVPLIVKVADPTNASDIQQGRVRATTAQVYTQIETDLATAVANLPEKSQYNAADLGRATKGAAKALLAKVSMYEKKWNVVLQLTDEIIASGQYSLQPNYGELWRESSENGVESIFEIQGRGVTPNKGVQGYFESQGARGENGWGWGFNTPSENLVKAYETGDTRKDGTIIQRGMTLWDGRVVSPNAENPYYNMKAYVSFTRETNNGDTWETSKNVRILRYAEVLLMNAEAANELGQPTKALTALNQVRTRARGGLATALPNVTTTAQAGLQQAIWNERRVELAFEHDRYFDLVRQGRAAAIYQALGKNFVAGKHEVFPIPQPQIQLSGGQLTQNPGY</sequence>
<name>A0A286GJ35_9BACT</name>
<feature type="domain" description="SusD-like N-terminal" evidence="7">
    <location>
        <begin position="26"/>
        <end position="232"/>
    </location>
</feature>
<evidence type="ECO:0000259" key="7">
    <source>
        <dbReference type="Pfam" id="PF14322"/>
    </source>
</evidence>
<proteinExistence type="inferred from homology"/>
<evidence type="ECO:0000256" key="2">
    <source>
        <dbReference type="ARBA" id="ARBA00006275"/>
    </source>
</evidence>
<evidence type="ECO:0000256" key="1">
    <source>
        <dbReference type="ARBA" id="ARBA00004442"/>
    </source>
</evidence>
<dbReference type="GO" id="GO:0009279">
    <property type="term" value="C:cell outer membrane"/>
    <property type="evidence" value="ECO:0007669"/>
    <property type="project" value="UniProtKB-SubCell"/>
</dbReference>
<dbReference type="InterPro" id="IPR033985">
    <property type="entry name" value="SusD-like_N"/>
</dbReference>
<evidence type="ECO:0000256" key="5">
    <source>
        <dbReference type="ARBA" id="ARBA00023237"/>
    </source>
</evidence>
<dbReference type="RefSeq" id="WP_097129239.1">
    <property type="nucleotide sequence ID" value="NZ_OCNH01000004.1"/>
</dbReference>
<evidence type="ECO:0000259" key="6">
    <source>
        <dbReference type="Pfam" id="PF07980"/>
    </source>
</evidence>
<evidence type="ECO:0000313" key="9">
    <source>
        <dbReference type="Proteomes" id="UP000219452"/>
    </source>
</evidence>
<dbReference type="Pfam" id="PF14322">
    <property type="entry name" value="SusD-like_3"/>
    <property type="match status" value="1"/>
</dbReference>
<dbReference type="Proteomes" id="UP000219452">
    <property type="component" value="Unassembled WGS sequence"/>
</dbReference>
<reference evidence="9" key="1">
    <citation type="submission" date="2017-09" db="EMBL/GenBank/DDBJ databases">
        <authorList>
            <person name="Varghese N."/>
            <person name="Submissions S."/>
        </authorList>
    </citation>
    <scope>NUCLEOTIDE SEQUENCE [LARGE SCALE GENOMIC DNA]</scope>
    <source>
        <strain evidence="9">DSM 29961</strain>
    </source>
</reference>
<keyword evidence="4" id="KW-0472">Membrane</keyword>
<dbReference type="EMBL" id="OCNH01000004">
    <property type="protein sequence ID" value="SOD95543.1"/>
    <property type="molecule type" value="Genomic_DNA"/>
</dbReference>
<dbReference type="InterPro" id="IPR012944">
    <property type="entry name" value="SusD_RagB_dom"/>
</dbReference>
<dbReference type="CDD" id="cd08977">
    <property type="entry name" value="SusD"/>
    <property type="match status" value="1"/>
</dbReference>
<evidence type="ECO:0000256" key="3">
    <source>
        <dbReference type="ARBA" id="ARBA00022729"/>
    </source>
</evidence>
<keyword evidence="3" id="KW-0732">Signal</keyword>
<comment type="similarity">
    <text evidence="2">Belongs to the SusD family.</text>
</comment>
<evidence type="ECO:0000256" key="4">
    <source>
        <dbReference type="ARBA" id="ARBA00023136"/>
    </source>
</evidence>